<evidence type="ECO:0000256" key="1">
    <source>
        <dbReference type="ARBA" id="ARBA00004123"/>
    </source>
</evidence>
<dbReference type="GO" id="GO:0060261">
    <property type="term" value="P:positive regulation of transcription initiation by RNA polymerase II"/>
    <property type="evidence" value="ECO:0007669"/>
    <property type="project" value="InterPro"/>
</dbReference>
<dbReference type="Pfam" id="PF02229">
    <property type="entry name" value="PC4"/>
    <property type="match status" value="2"/>
</dbReference>
<evidence type="ECO:0000256" key="5">
    <source>
        <dbReference type="ARBA" id="ARBA00023163"/>
    </source>
</evidence>
<dbReference type="GO" id="GO:0005634">
    <property type="term" value="C:nucleus"/>
    <property type="evidence" value="ECO:0007669"/>
    <property type="project" value="UniProtKB-SubCell"/>
</dbReference>
<evidence type="ECO:0000256" key="2">
    <source>
        <dbReference type="ARBA" id="ARBA00009001"/>
    </source>
</evidence>
<dbReference type="InterPro" id="IPR009044">
    <property type="entry name" value="ssDNA-bd_transcriptional_reg"/>
</dbReference>
<keyword evidence="4" id="KW-0238">DNA-binding</keyword>
<feature type="compositionally biased region" description="Low complexity" evidence="7">
    <location>
        <begin position="247"/>
        <end position="261"/>
    </location>
</feature>
<feature type="domain" description="DEK-C" evidence="8">
    <location>
        <begin position="1"/>
        <end position="57"/>
    </location>
</feature>
<dbReference type="Pfam" id="PF08766">
    <property type="entry name" value="DEK_C"/>
    <property type="match status" value="1"/>
</dbReference>
<dbReference type="PROSITE" id="PS51998">
    <property type="entry name" value="DEK_C"/>
    <property type="match status" value="1"/>
</dbReference>
<dbReference type="SUPFAM" id="SSF109715">
    <property type="entry name" value="DEK C-terminal domain"/>
    <property type="match status" value="1"/>
</dbReference>
<proteinExistence type="inferred from homology"/>
<organism evidence="9">
    <name type="scientific">Dunaliella tertiolecta</name>
    <name type="common">Green alga</name>
    <dbReference type="NCBI Taxonomy" id="3047"/>
    <lineage>
        <taxon>Eukaryota</taxon>
        <taxon>Viridiplantae</taxon>
        <taxon>Chlorophyta</taxon>
        <taxon>core chlorophytes</taxon>
        <taxon>Chlorophyceae</taxon>
        <taxon>CS clade</taxon>
        <taxon>Chlamydomonadales</taxon>
        <taxon>Dunaliellaceae</taxon>
        <taxon>Dunaliella</taxon>
    </lineage>
</organism>
<dbReference type="Gene3D" id="2.30.31.10">
    <property type="entry name" value="Transcriptional Coactivator Pc4, Chain A"/>
    <property type="match status" value="2"/>
</dbReference>
<sequence length="261" mass="28371">MVSVPTLKKRINELLENSDLNTISERKLKETLAQEFGEEEIKKHTRAIRNTVEKFLETAGEGDGESEGDDDEANEGGGSKRKADNQGQPDGKRSKVEGDNYILALSGMKKLAVRTFKGKVLIDFREYYKDKNTGEEKPGKKGLSLQREQWMALKAALPQLAAALEAGNTDMPHVQIGSMRRAYVSEYNGKAGLHVREFYSTPDGEQRPSQKGLNLDAQAMATLREHEQEIEAHAERLGGPAPPASPAPAAAAAAAGARASA</sequence>
<accession>A0A7S3R4D3</accession>
<evidence type="ECO:0000259" key="8">
    <source>
        <dbReference type="PROSITE" id="PS51998"/>
    </source>
</evidence>
<dbReference type="InterPro" id="IPR003173">
    <property type="entry name" value="PC4_C"/>
</dbReference>
<dbReference type="EMBL" id="HBIP01028266">
    <property type="protein sequence ID" value="CAE0502032.1"/>
    <property type="molecule type" value="Transcribed_RNA"/>
</dbReference>
<gene>
    <name evidence="9" type="ORF">DTER00134_LOCUS17105</name>
</gene>
<evidence type="ECO:0000313" key="9">
    <source>
        <dbReference type="EMBL" id="CAE0502032.1"/>
    </source>
</evidence>
<dbReference type="GO" id="GO:0003677">
    <property type="term" value="F:DNA binding"/>
    <property type="evidence" value="ECO:0007669"/>
    <property type="project" value="UniProtKB-KW"/>
</dbReference>
<dbReference type="Gene3D" id="1.10.10.60">
    <property type="entry name" value="Homeodomain-like"/>
    <property type="match status" value="1"/>
</dbReference>
<feature type="compositionally biased region" description="Basic and acidic residues" evidence="7">
    <location>
        <begin position="227"/>
        <end position="236"/>
    </location>
</feature>
<feature type="compositionally biased region" description="Acidic residues" evidence="7">
    <location>
        <begin position="60"/>
        <end position="74"/>
    </location>
</feature>
<evidence type="ECO:0000256" key="7">
    <source>
        <dbReference type="SAM" id="MobiDB-lite"/>
    </source>
</evidence>
<dbReference type="GO" id="GO:0003713">
    <property type="term" value="F:transcription coactivator activity"/>
    <property type="evidence" value="ECO:0007669"/>
    <property type="project" value="InterPro"/>
</dbReference>
<keyword evidence="6" id="KW-0539">Nucleus</keyword>
<keyword evidence="3" id="KW-0805">Transcription regulation</keyword>
<keyword evidence="5" id="KW-0804">Transcription</keyword>
<dbReference type="InterPro" id="IPR045125">
    <property type="entry name" value="Sub1/Tcp4-like"/>
</dbReference>
<feature type="region of interest" description="Disordered" evidence="7">
    <location>
        <begin position="52"/>
        <end position="95"/>
    </location>
</feature>
<dbReference type="AlphaFoldDB" id="A0A7S3R4D3"/>
<dbReference type="PANTHER" id="PTHR13215">
    <property type="entry name" value="RNA POLYMERASE II TRANSCRIPTIONAL COACTIVATOR"/>
    <property type="match status" value="1"/>
</dbReference>
<name>A0A7S3R4D3_DUNTE</name>
<comment type="similarity">
    <text evidence="2">Belongs to the transcriptional coactivator PC4 family.</text>
</comment>
<reference evidence="9" key="1">
    <citation type="submission" date="2021-01" db="EMBL/GenBank/DDBJ databases">
        <authorList>
            <person name="Corre E."/>
            <person name="Pelletier E."/>
            <person name="Niang G."/>
            <person name="Scheremetjew M."/>
            <person name="Finn R."/>
            <person name="Kale V."/>
            <person name="Holt S."/>
            <person name="Cochrane G."/>
            <person name="Meng A."/>
            <person name="Brown T."/>
            <person name="Cohen L."/>
        </authorList>
    </citation>
    <scope>NUCLEOTIDE SEQUENCE</scope>
    <source>
        <strain evidence="9">CCMP1320</strain>
    </source>
</reference>
<dbReference type="SUPFAM" id="SSF54447">
    <property type="entry name" value="ssDNA-binding transcriptional regulator domain"/>
    <property type="match status" value="2"/>
</dbReference>
<comment type="subcellular location">
    <subcellularLocation>
        <location evidence="1">Nucleus</location>
    </subcellularLocation>
</comment>
<protein>
    <recommendedName>
        <fullName evidence="8">DEK-C domain-containing protein</fullName>
    </recommendedName>
</protein>
<evidence type="ECO:0000256" key="6">
    <source>
        <dbReference type="ARBA" id="ARBA00023242"/>
    </source>
</evidence>
<dbReference type="InterPro" id="IPR014876">
    <property type="entry name" value="DEK_C"/>
</dbReference>
<evidence type="ECO:0000256" key="3">
    <source>
        <dbReference type="ARBA" id="ARBA00023015"/>
    </source>
</evidence>
<feature type="region of interest" description="Disordered" evidence="7">
    <location>
        <begin position="227"/>
        <end position="261"/>
    </location>
</feature>
<evidence type="ECO:0000256" key="4">
    <source>
        <dbReference type="ARBA" id="ARBA00023125"/>
    </source>
</evidence>